<organism evidence="2 3">
    <name type="scientific">Pleurodeles waltl</name>
    <name type="common">Iberian ribbed newt</name>
    <dbReference type="NCBI Taxonomy" id="8319"/>
    <lineage>
        <taxon>Eukaryota</taxon>
        <taxon>Metazoa</taxon>
        <taxon>Chordata</taxon>
        <taxon>Craniata</taxon>
        <taxon>Vertebrata</taxon>
        <taxon>Euteleostomi</taxon>
        <taxon>Amphibia</taxon>
        <taxon>Batrachia</taxon>
        <taxon>Caudata</taxon>
        <taxon>Salamandroidea</taxon>
        <taxon>Salamandridae</taxon>
        <taxon>Pleurodelinae</taxon>
        <taxon>Pleurodeles</taxon>
    </lineage>
</organism>
<proteinExistence type="predicted"/>
<feature type="compositionally biased region" description="Low complexity" evidence="1">
    <location>
        <begin position="74"/>
        <end position="87"/>
    </location>
</feature>
<feature type="region of interest" description="Disordered" evidence="1">
    <location>
        <begin position="1"/>
        <end position="90"/>
    </location>
</feature>
<accession>A0AAV7TG17</accession>
<dbReference type="EMBL" id="JANPWB010000006">
    <property type="protein sequence ID" value="KAJ1175512.1"/>
    <property type="molecule type" value="Genomic_DNA"/>
</dbReference>
<evidence type="ECO:0000256" key="1">
    <source>
        <dbReference type="SAM" id="MobiDB-lite"/>
    </source>
</evidence>
<keyword evidence="3" id="KW-1185">Reference proteome</keyword>
<name>A0AAV7TG17_PLEWA</name>
<evidence type="ECO:0000313" key="2">
    <source>
        <dbReference type="EMBL" id="KAJ1175512.1"/>
    </source>
</evidence>
<dbReference type="AlphaFoldDB" id="A0AAV7TG17"/>
<evidence type="ECO:0000313" key="3">
    <source>
        <dbReference type="Proteomes" id="UP001066276"/>
    </source>
</evidence>
<protein>
    <submittedName>
        <fullName evidence="2">Uncharacterized protein</fullName>
    </submittedName>
</protein>
<sequence length="105" mass="11263">MLGTAPGERGEPGHRRLLRPTPPMDGAQVTSLRQDARGEGRRRHRERAPQFQGSTPWSALDPCTSDEAQAPVVHHPGPTRARAAATGREGSCDVHAASVLVLGWV</sequence>
<comment type="caution">
    <text evidence="2">The sequence shown here is derived from an EMBL/GenBank/DDBJ whole genome shotgun (WGS) entry which is preliminary data.</text>
</comment>
<dbReference type="Proteomes" id="UP001066276">
    <property type="component" value="Chromosome 3_2"/>
</dbReference>
<gene>
    <name evidence="2" type="ORF">NDU88_000800</name>
</gene>
<reference evidence="2" key="1">
    <citation type="journal article" date="2022" name="bioRxiv">
        <title>Sequencing and chromosome-scale assembly of the giantPleurodeles waltlgenome.</title>
        <authorList>
            <person name="Brown T."/>
            <person name="Elewa A."/>
            <person name="Iarovenko S."/>
            <person name="Subramanian E."/>
            <person name="Araus A.J."/>
            <person name="Petzold A."/>
            <person name="Susuki M."/>
            <person name="Suzuki K.-i.T."/>
            <person name="Hayashi T."/>
            <person name="Toyoda A."/>
            <person name="Oliveira C."/>
            <person name="Osipova E."/>
            <person name="Leigh N.D."/>
            <person name="Simon A."/>
            <person name="Yun M.H."/>
        </authorList>
    </citation>
    <scope>NUCLEOTIDE SEQUENCE</scope>
    <source>
        <strain evidence="2">20211129_DDA</strain>
        <tissue evidence="2">Liver</tissue>
    </source>
</reference>